<evidence type="ECO:0000313" key="1">
    <source>
        <dbReference type="EMBL" id="GAF80078.1"/>
    </source>
</evidence>
<organism evidence="1">
    <name type="scientific">marine sediment metagenome</name>
    <dbReference type="NCBI Taxonomy" id="412755"/>
    <lineage>
        <taxon>unclassified sequences</taxon>
        <taxon>metagenomes</taxon>
        <taxon>ecological metagenomes</taxon>
    </lineage>
</organism>
<comment type="caution">
    <text evidence="1">The sequence shown here is derived from an EMBL/GenBank/DDBJ whole genome shotgun (WGS) entry which is preliminary data.</text>
</comment>
<dbReference type="AlphaFoldDB" id="X0SGC1"/>
<reference evidence="1" key="1">
    <citation type="journal article" date="2014" name="Front. Microbiol.">
        <title>High frequency of phylogenetically diverse reductive dehalogenase-homologous genes in deep subseafloor sedimentary metagenomes.</title>
        <authorList>
            <person name="Kawai M."/>
            <person name="Futagami T."/>
            <person name="Toyoda A."/>
            <person name="Takaki Y."/>
            <person name="Nishi S."/>
            <person name="Hori S."/>
            <person name="Arai W."/>
            <person name="Tsubouchi T."/>
            <person name="Morono Y."/>
            <person name="Uchiyama I."/>
            <person name="Ito T."/>
            <person name="Fujiyama A."/>
            <person name="Inagaki F."/>
            <person name="Takami H."/>
        </authorList>
    </citation>
    <scope>NUCLEOTIDE SEQUENCE</scope>
    <source>
        <strain evidence="1">Expedition CK06-06</strain>
    </source>
</reference>
<name>X0SGC1_9ZZZZ</name>
<proteinExistence type="predicted"/>
<protein>
    <recommendedName>
        <fullName evidence="2">Methyltransferase</fullName>
    </recommendedName>
</protein>
<feature type="non-terminal residue" evidence="1">
    <location>
        <position position="236"/>
    </location>
</feature>
<evidence type="ECO:0008006" key="2">
    <source>
        <dbReference type="Google" id="ProtNLM"/>
    </source>
</evidence>
<gene>
    <name evidence="1" type="ORF">S01H1_16239</name>
</gene>
<sequence>MNSRERVVAALQHQEPDKVPVDLGGAVVTGIHAAALDRLRKALGLEDRVVKVYEPMMMLGLVEDDVREAVGGDVVGLNAPGTLLGYANKDWKDWRLPDGTQVLMGGGFECTYDSDGAAYAYPEGNTSAAPSAKMAADGLYFDNIIRQEDLSNHAFDARKDYADQYSVFSEEDCRYYEETSRRLYEETDCAVFGNFFLGGVGDIFHIPGAWLERPKGIRDLQDWIMAHYDHPGYVKE</sequence>
<dbReference type="EMBL" id="BARS01008526">
    <property type="protein sequence ID" value="GAF80078.1"/>
    <property type="molecule type" value="Genomic_DNA"/>
</dbReference>
<accession>X0SGC1</accession>